<evidence type="ECO:0000313" key="2">
    <source>
        <dbReference type="Proteomes" id="UP001596031"/>
    </source>
</evidence>
<organism evidence="1 2">
    <name type="scientific">Massilia jejuensis</name>
    <dbReference type="NCBI Taxonomy" id="648894"/>
    <lineage>
        <taxon>Bacteria</taxon>
        <taxon>Pseudomonadati</taxon>
        <taxon>Pseudomonadota</taxon>
        <taxon>Betaproteobacteria</taxon>
        <taxon>Burkholderiales</taxon>
        <taxon>Oxalobacteraceae</taxon>
        <taxon>Telluria group</taxon>
        <taxon>Massilia</taxon>
    </lineage>
</organism>
<comment type="caution">
    <text evidence="1">The sequence shown here is derived from an EMBL/GenBank/DDBJ whole genome shotgun (WGS) entry which is preliminary data.</text>
</comment>
<dbReference type="Proteomes" id="UP001596031">
    <property type="component" value="Unassembled WGS sequence"/>
</dbReference>
<gene>
    <name evidence="1" type="ORF">ACFPOU_05185</name>
</gene>
<reference evidence="2" key="1">
    <citation type="journal article" date="2019" name="Int. J. Syst. Evol. Microbiol.">
        <title>The Global Catalogue of Microorganisms (GCM) 10K type strain sequencing project: providing services to taxonomists for standard genome sequencing and annotation.</title>
        <authorList>
            <consortium name="The Broad Institute Genomics Platform"/>
            <consortium name="The Broad Institute Genome Sequencing Center for Infectious Disease"/>
            <person name="Wu L."/>
            <person name="Ma J."/>
        </authorList>
    </citation>
    <scope>NUCLEOTIDE SEQUENCE [LARGE SCALE GENOMIC DNA]</scope>
    <source>
        <strain evidence="2">CCUG 38813</strain>
    </source>
</reference>
<evidence type="ECO:0000313" key="1">
    <source>
        <dbReference type="EMBL" id="MFC5510521.1"/>
    </source>
</evidence>
<name>A0ABW0PEN9_9BURK</name>
<proteinExistence type="predicted"/>
<feature type="non-terminal residue" evidence="1">
    <location>
        <position position="1"/>
    </location>
</feature>
<keyword evidence="2" id="KW-1185">Reference proteome</keyword>
<accession>A0ABW0PEN9</accession>
<protein>
    <submittedName>
        <fullName evidence="1">IS1595 family transposase</fullName>
    </submittedName>
</protein>
<dbReference type="EMBL" id="JBHSMS010000021">
    <property type="protein sequence ID" value="MFC5510521.1"/>
    <property type="molecule type" value="Genomic_DNA"/>
</dbReference>
<sequence length="84" mass="9820">RSFAREAGISHQYVNLRLGERVCGAVHVQNVNAYHRRFRQWLARFHGVASRYLPNYLGWRWALDGERIASPERFLRAAMGLVHT</sequence>